<evidence type="ECO:0008006" key="3">
    <source>
        <dbReference type="Google" id="ProtNLM"/>
    </source>
</evidence>
<evidence type="ECO:0000313" key="2">
    <source>
        <dbReference type="Proteomes" id="UP001225316"/>
    </source>
</evidence>
<gene>
    <name evidence="1" type="ORF">QEH52_03035</name>
</gene>
<name>A0ABU1ATB9_9BACT</name>
<sequence length="476" mass="52374">MIEHTIQTSGSSTAIPKGLIPFRRFAAAMSEFSDFDAFRSALERIVSEDTDYAGFLELDTDMRSIPDEDVGEHFVMDSLVVPLSSGEDRGYIRFSGNEQGRPFDTEDLMWIGAISEFVSLAYANAKTHRQGRDKLRIFEYLINQLPLGIVCLGGQGDLIIKNKLATRLLGAAGADLLRSALAEQALKSQESLRLHIEVDGKLLYAEARRLEIEAGNAVTAFVLHDLSAQRERLLLQVERSVFRAESRGTSWTVAVLEDRSEAGRLLRALKVAADPLGLDVSSFAALDAYSCACIFTAKSPRSVRYLLQRALAHCLDPEQTAGALISQIDQEDEALAQSLIQAACADFQPLEQFLRPVMLVLDPYPAVSEALELLAGEFCCFKPVEGVAEAIFLIQSGEFDGIFLDVDAYGEDASDLERLRAVGIKAGAGFRLYYMTHMQAAMAQSKFDLSVNSTVLEKPFDSGLILEALRLQFDFS</sequence>
<dbReference type="Proteomes" id="UP001225316">
    <property type="component" value="Unassembled WGS sequence"/>
</dbReference>
<accession>A0ABU1ATB9</accession>
<proteinExistence type="predicted"/>
<protein>
    <recommendedName>
        <fullName evidence="3">Response regulatory domain-containing protein</fullName>
    </recommendedName>
</protein>
<dbReference type="RefSeq" id="WP_308948543.1">
    <property type="nucleotide sequence ID" value="NZ_JARXHW010000004.1"/>
</dbReference>
<evidence type="ECO:0000313" key="1">
    <source>
        <dbReference type="EMBL" id="MDQ8206469.1"/>
    </source>
</evidence>
<keyword evidence="2" id="KW-1185">Reference proteome</keyword>
<dbReference type="EMBL" id="JARXHW010000004">
    <property type="protein sequence ID" value="MDQ8206469.1"/>
    <property type="molecule type" value="Genomic_DNA"/>
</dbReference>
<comment type="caution">
    <text evidence="1">The sequence shown here is derived from an EMBL/GenBank/DDBJ whole genome shotgun (WGS) entry which is preliminary data.</text>
</comment>
<organism evidence="1 2">
    <name type="scientific">Thalassobacterium maritimum</name>
    <dbReference type="NCBI Taxonomy" id="3041265"/>
    <lineage>
        <taxon>Bacteria</taxon>
        <taxon>Pseudomonadati</taxon>
        <taxon>Verrucomicrobiota</taxon>
        <taxon>Opitutia</taxon>
        <taxon>Puniceicoccales</taxon>
        <taxon>Coraliomargaritaceae</taxon>
        <taxon>Thalassobacterium</taxon>
    </lineage>
</organism>
<reference evidence="1 2" key="1">
    <citation type="submission" date="2023-04" db="EMBL/GenBank/DDBJ databases">
        <title>A novel bacteria isolated from coastal sediment.</title>
        <authorList>
            <person name="Liu X.-J."/>
            <person name="Du Z.-J."/>
        </authorList>
    </citation>
    <scope>NUCLEOTIDE SEQUENCE [LARGE SCALE GENOMIC DNA]</scope>
    <source>
        <strain evidence="1 2">SDUM461003</strain>
    </source>
</reference>